<sequence length="70" mass="7901">MKTKRLLFISLLFAVLLNEPVLSIVSQPRLLAGIPLTYAYILLVWGLMIIVLVALLHKHHNTDDTPHADE</sequence>
<protein>
    <recommendedName>
        <fullName evidence="4">DUF3311 domain-containing protein</fullName>
    </recommendedName>
</protein>
<evidence type="ECO:0000313" key="2">
    <source>
        <dbReference type="EMBL" id="KAB7727570.1"/>
    </source>
</evidence>
<organism evidence="2 3">
    <name type="scientific">Rudanella paleaurantiibacter</name>
    <dbReference type="NCBI Taxonomy" id="2614655"/>
    <lineage>
        <taxon>Bacteria</taxon>
        <taxon>Pseudomonadati</taxon>
        <taxon>Bacteroidota</taxon>
        <taxon>Cytophagia</taxon>
        <taxon>Cytophagales</taxon>
        <taxon>Cytophagaceae</taxon>
        <taxon>Rudanella</taxon>
    </lineage>
</organism>
<evidence type="ECO:0000313" key="3">
    <source>
        <dbReference type="Proteomes" id="UP000488299"/>
    </source>
</evidence>
<comment type="caution">
    <text evidence="2">The sequence shown here is derived from an EMBL/GenBank/DDBJ whole genome shotgun (WGS) entry which is preliminary data.</text>
</comment>
<keyword evidence="1" id="KW-0472">Membrane</keyword>
<dbReference type="AlphaFoldDB" id="A0A7J5TU88"/>
<gene>
    <name evidence="2" type="ORF">F5984_21100</name>
</gene>
<evidence type="ECO:0008006" key="4">
    <source>
        <dbReference type="Google" id="ProtNLM"/>
    </source>
</evidence>
<accession>A0A7J5TU88</accession>
<dbReference type="RefSeq" id="WP_152126205.1">
    <property type="nucleotide sequence ID" value="NZ_WELI01000010.1"/>
</dbReference>
<dbReference type="Proteomes" id="UP000488299">
    <property type="component" value="Unassembled WGS sequence"/>
</dbReference>
<dbReference type="EMBL" id="WELI01000010">
    <property type="protein sequence ID" value="KAB7727570.1"/>
    <property type="molecule type" value="Genomic_DNA"/>
</dbReference>
<name>A0A7J5TU88_9BACT</name>
<keyword evidence="3" id="KW-1185">Reference proteome</keyword>
<proteinExistence type="predicted"/>
<feature type="transmembrane region" description="Helical" evidence="1">
    <location>
        <begin position="39"/>
        <end position="56"/>
    </location>
</feature>
<keyword evidence="1" id="KW-0812">Transmembrane</keyword>
<evidence type="ECO:0000256" key="1">
    <source>
        <dbReference type="SAM" id="Phobius"/>
    </source>
</evidence>
<reference evidence="2 3" key="1">
    <citation type="submission" date="2019-10" db="EMBL/GenBank/DDBJ databases">
        <title>Rudanella paleaurantiibacter sp. nov., isolated from sludge.</title>
        <authorList>
            <person name="Xu S.Q."/>
        </authorList>
    </citation>
    <scope>NUCLEOTIDE SEQUENCE [LARGE SCALE GENOMIC DNA]</scope>
    <source>
        <strain evidence="2 3">HX-22-17</strain>
    </source>
</reference>
<keyword evidence="1" id="KW-1133">Transmembrane helix</keyword>